<dbReference type="Gene3D" id="3.30.70.1730">
    <property type="match status" value="1"/>
</dbReference>
<dbReference type="InterPro" id="IPR001790">
    <property type="entry name" value="Ribosomal_uL10"/>
</dbReference>
<name>A0A162N4K9_9FIRM</name>
<evidence type="ECO:0000313" key="7">
    <source>
        <dbReference type="Proteomes" id="UP000075737"/>
    </source>
</evidence>
<organism evidence="6 7">
    <name type="scientific">Thermovenabulum gondwanense</name>
    <dbReference type="NCBI Taxonomy" id="520767"/>
    <lineage>
        <taxon>Bacteria</taxon>
        <taxon>Bacillati</taxon>
        <taxon>Bacillota</taxon>
        <taxon>Clostridia</taxon>
        <taxon>Thermosediminibacterales</taxon>
        <taxon>Thermosediminibacteraceae</taxon>
        <taxon>Thermovenabulum</taxon>
    </lineage>
</organism>
<dbReference type="GO" id="GO:0070180">
    <property type="term" value="F:large ribosomal subunit rRNA binding"/>
    <property type="evidence" value="ECO:0007669"/>
    <property type="project" value="UniProtKB-UniRule"/>
</dbReference>
<evidence type="ECO:0000256" key="5">
    <source>
        <dbReference type="HAMAP-Rule" id="MF_00362"/>
    </source>
</evidence>
<keyword evidence="5" id="KW-0699">rRNA-binding</keyword>
<evidence type="ECO:0000256" key="1">
    <source>
        <dbReference type="ARBA" id="ARBA00008889"/>
    </source>
</evidence>
<dbReference type="GO" id="GO:0015934">
    <property type="term" value="C:large ribosomal subunit"/>
    <property type="evidence" value="ECO:0007669"/>
    <property type="project" value="InterPro"/>
</dbReference>
<evidence type="ECO:0000313" key="6">
    <source>
        <dbReference type="EMBL" id="KYO69291.1"/>
    </source>
</evidence>
<evidence type="ECO:0000256" key="2">
    <source>
        <dbReference type="ARBA" id="ARBA00022980"/>
    </source>
</evidence>
<dbReference type="Proteomes" id="UP000075737">
    <property type="component" value="Unassembled WGS sequence"/>
</dbReference>
<protein>
    <recommendedName>
        <fullName evidence="4 5">Large ribosomal subunit protein uL10</fullName>
    </recommendedName>
</protein>
<dbReference type="PROSITE" id="PS01109">
    <property type="entry name" value="RIBOSOMAL_L10"/>
    <property type="match status" value="1"/>
</dbReference>
<comment type="similarity">
    <text evidence="1 5">Belongs to the universal ribosomal protein uL10 family.</text>
</comment>
<gene>
    <name evidence="5 6" type="primary">rplJ</name>
    <name evidence="6" type="ORF">ATZ99_00340</name>
</gene>
<dbReference type="InterPro" id="IPR002363">
    <property type="entry name" value="Ribosomal_uL10_CS_bac"/>
</dbReference>
<dbReference type="Pfam" id="PF00466">
    <property type="entry name" value="Ribosomal_L10"/>
    <property type="match status" value="1"/>
</dbReference>
<comment type="function">
    <text evidence="5">Forms part of the ribosomal stalk, playing a central role in the interaction of the ribosome with GTP-bound translation factors.</text>
</comment>
<dbReference type="OrthoDB" id="9808307at2"/>
<comment type="subunit">
    <text evidence="5">Part of the ribosomal stalk of the 50S ribosomal subunit. The N-terminus interacts with L11 and the large rRNA to form the base of the stalk. The C-terminus forms an elongated spine to which L12 dimers bind in a sequential fashion forming a multimeric L10(L12)X complex.</text>
</comment>
<dbReference type="PATRIC" id="fig|520767.4.peg.34"/>
<dbReference type="InterPro" id="IPR022973">
    <property type="entry name" value="Ribosomal_uL10_bac"/>
</dbReference>
<dbReference type="SUPFAM" id="SSF160369">
    <property type="entry name" value="Ribosomal protein L10-like"/>
    <property type="match status" value="1"/>
</dbReference>
<accession>A0A162N4K9</accession>
<comment type="caution">
    <text evidence="6">The sequence shown here is derived from an EMBL/GenBank/DDBJ whole genome shotgun (WGS) entry which is preliminary data.</text>
</comment>
<dbReference type="HAMAP" id="MF_00362">
    <property type="entry name" value="Ribosomal_uL10"/>
    <property type="match status" value="1"/>
</dbReference>
<dbReference type="Gene3D" id="6.10.250.290">
    <property type="match status" value="1"/>
</dbReference>
<sequence>MLTKEQKVQEVEELKKKFSEAKSAILADYKGLNVAEVTELRRRLREQGVEFKVVKNTLAKIATKDMPFNIDEYLEGPTAIAFSYKDPVAAAKLLTEFAKDHKNLELKAAVVEGKAGGKDIVEKLAKMPPREELLAKAVGAIQSPLFGIVWVLQAPLRDLVYTLQAIQEKKAS</sequence>
<keyword evidence="7" id="KW-1185">Reference proteome</keyword>
<dbReference type="STRING" id="520767.ATZ99_00340"/>
<dbReference type="GO" id="GO:0003735">
    <property type="term" value="F:structural constituent of ribosome"/>
    <property type="evidence" value="ECO:0007669"/>
    <property type="project" value="InterPro"/>
</dbReference>
<evidence type="ECO:0000256" key="4">
    <source>
        <dbReference type="ARBA" id="ARBA00035202"/>
    </source>
</evidence>
<dbReference type="AlphaFoldDB" id="A0A162N4K9"/>
<dbReference type="NCBIfam" id="NF000955">
    <property type="entry name" value="PRK00099.1-1"/>
    <property type="match status" value="1"/>
</dbReference>
<reference evidence="6 7" key="1">
    <citation type="submission" date="2015-12" db="EMBL/GenBank/DDBJ databases">
        <title>Draft genome of Thermovenabulum gondwanense isolated from a red thermophilic microbial mat colonisisng an outflow channel of a bore well.</title>
        <authorList>
            <person name="Patel B.K."/>
        </authorList>
    </citation>
    <scope>NUCLEOTIDE SEQUENCE [LARGE SCALE GENOMIC DNA]</scope>
    <source>
        <strain evidence="6 7">R270</strain>
    </source>
</reference>
<dbReference type="GO" id="GO:0006412">
    <property type="term" value="P:translation"/>
    <property type="evidence" value="ECO:0007669"/>
    <property type="project" value="UniProtKB-UniRule"/>
</dbReference>
<dbReference type="PANTHER" id="PTHR11560">
    <property type="entry name" value="39S RIBOSOMAL PROTEIN L10, MITOCHONDRIAL"/>
    <property type="match status" value="1"/>
</dbReference>
<evidence type="ECO:0000256" key="3">
    <source>
        <dbReference type="ARBA" id="ARBA00023274"/>
    </source>
</evidence>
<keyword evidence="2 5" id="KW-0689">Ribosomal protein</keyword>
<keyword evidence="5" id="KW-0694">RNA-binding</keyword>
<keyword evidence="3 5" id="KW-0687">Ribonucleoprotein</keyword>
<dbReference type="CDD" id="cd05797">
    <property type="entry name" value="Ribosomal_L10"/>
    <property type="match status" value="1"/>
</dbReference>
<proteinExistence type="inferred from homology"/>
<dbReference type="InterPro" id="IPR047865">
    <property type="entry name" value="Ribosomal_uL10_bac_type"/>
</dbReference>
<dbReference type="RefSeq" id="WP_157074668.1">
    <property type="nucleotide sequence ID" value="NZ_LOHZ01000013.1"/>
</dbReference>
<dbReference type="EMBL" id="LOHZ01000013">
    <property type="protein sequence ID" value="KYO69291.1"/>
    <property type="molecule type" value="Genomic_DNA"/>
</dbReference>
<dbReference type="InterPro" id="IPR043141">
    <property type="entry name" value="Ribosomal_uL10-like_sf"/>
</dbReference>